<evidence type="ECO:0000256" key="4">
    <source>
        <dbReference type="ARBA" id="ARBA00023163"/>
    </source>
</evidence>
<dbReference type="STRING" id="215250.A0A316YIQ8"/>
<dbReference type="GeneID" id="37047260"/>
<evidence type="ECO:0000256" key="3">
    <source>
        <dbReference type="ARBA" id="ARBA00023015"/>
    </source>
</evidence>
<feature type="compositionally biased region" description="Basic and acidic residues" evidence="6">
    <location>
        <begin position="62"/>
        <end position="78"/>
    </location>
</feature>
<feature type="region of interest" description="Disordered" evidence="6">
    <location>
        <begin position="1"/>
        <end position="32"/>
    </location>
</feature>
<dbReference type="AlphaFoldDB" id="A0A316YIQ8"/>
<reference evidence="7 8" key="1">
    <citation type="journal article" date="2018" name="Mol. Biol. Evol.">
        <title>Broad Genomic Sampling Reveals a Smut Pathogenic Ancestry of the Fungal Clade Ustilaginomycotina.</title>
        <authorList>
            <person name="Kijpornyongpan T."/>
            <person name="Mondo S.J."/>
            <person name="Barry K."/>
            <person name="Sandor L."/>
            <person name="Lee J."/>
            <person name="Lipzen A."/>
            <person name="Pangilinan J."/>
            <person name="LaButti K."/>
            <person name="Hainaut M."/>
            <person name="Henrissat B."/>
            <person name="Grigoriev I.V."/>
            <person name="Spatafora J.W."/>
            <person name="Aime M.C."/>
        </authorList>
    </citation>
    <scope>NUCLEOTIDE SEQUENCE [LARGE SCALE GENOMIC DNA]</scope>
    <source>
        <strain evidence="7 8">MCA 4198</strain>
    </source>
</reference>
<keyword evidence="3" id="KW-0805">Transcription regulation</keyword>
<dbReference type="GO" id="GO:0006357">
    <property type="term" value="P:regulation of transcription by RNA polymerase II"/>
    <property type="evidence" value="ECO:0007669"/>
    <property type="project" value="TreeGrafter"/>
</dbReference>
<organism evidence="7 8">
    <name type="scientific">Acaromyces ingoldii</name>
    <dbReference type="NCBI Taxonomy" id="215250"/>
    <lineage>
        <taxon>Eukaryota</taxon>
        <taxon>Fungi</taxon>
        <taxon>Dikarya</taxon>
        <taxon>Basidiomycota</taxon>
        <taxon>Ustilaginomycotina</taxon>
        <taxon>Exobasidiomycetes</taxon>
        <taxon>Exobasidiales</taxon>
        <taxon>Cryptobasidiaceae</taxon>
        <taxon>Acaromyces</taxon>
    </lineage>
</organism>
<evidence type="ECO:0000256" key="6">
    <source>
        <dbReference type="SAM" id="MobiDB-lite"/>
    </source>
</evidence>
<evidence type="ECO:0000313" key="7">
    <source>
        <dbReference type="EMBL" id="PWN87595.1"/>
    </source>
</evidence>
<dbReference type="PANTHER" id="PTHR13556:SF2">
    <property type="entry name" value="TRANSCRIPTIONAL ADAPTER 3"/>
    <property type="match status" value="1"/>
</dbReference>
<feature type="compositionally biased region" description="Low complexity" evidence="6">
    <location>
        <begin position="86"/>
        <end position="113"/>
    </location>
</feature>
<feature type="compositionally biased region" description="Polar residues" evidence="6">
    <location>
        <begin position="166"/>
        <end position="178"/>
    </location>
</feature>
<keyword evidence="8" id="KW-1185">Reference proteome</keyword>
<keyword evidence="4" id="KW-0804">Transcription</keyword>
<dbReference type="Proteomes" id="UP000245768">
    <property type="component" value="Unassembled WGS sequence"/>
</dbReference>
<feature type="compositionally biased region" description="Low complexity" evidence="6">
    <location>
        <begin position="15"/>
        <end position="32"/>
    </location>
</feature>
<protein>
    <submittedName>
        <fullName evidence="7">Uncharacterized protein</fullName>
    </submittedName>
</protein>
<accession>A0A316YIQ8</accession>
<evidence type="ECO:0000256" key="1">
    <source>
        <dbReference type="ARBA" id="ARBA00004123"/>
    </source>
</evidence>
<feature type="compositionally biased region" description="Polar residues" evidence="6">
    <location>
        <begin position="590"/>
        <end position="599"/>
    </location>
</feature>
<feature type="region of interest" description="Disordered" evidence="6">
    <location>
        <begin position="733"/>
        <end position="821"/>
    </location>
</feature>
<evidence type="ECO:0000313" key="8">
    <source>
        <dbReference type="Proteomes" id="UP000245768"/>
    </source>
</evidence>
<keyword evidence="5" id="KW-0539">Nucleus</keyword>
<feature type="compositionally biased region" description="Low complexity" evidence="6">
    <location>
        <begin position="274"/>
        <end position="284"/>
    </location>
</feature>
<proteinExistence type="inferred from homology"/>
<dbReference type="Pfam" id="PF10198">
    <property type="entry name" value="Ada3"/>
    <property type="match status" value="1"/>
</dbReference>
<dbReference type="InParanoid" id="A0A316YIQ8"/>
<feature type="region of interest" description="Disordered" evidence="6">
    <location>
        <begin position="576"/>
        <end position="599"/>
    </location>
</feature>
<feature type="region of interest" description="Disordered" evidence="6">
    <location>
        <begin position="510"/>
        <end position="529"/>
    </location>
</feature>
<dbReference type="EMBL" id="KZ819640">
    <property type="protein sequence ID" value="PWN87595.1"/>
    <property type="molecule type" value="Genomic_DNA"/>
</dbReference>
<gene>
    <name evidence="7" type="ORF">FA10DRAFT_304354</name>
</gene>
<dbReference type="GO" id="GO:0003713">
    <property type="term" value="F:transcription coactivator activity"/>
    <property type="evidence" value="ECO:0007669"/>
    <property type="project" value="TreeGrafter"/>
</dbReference>
<name>A0A316YIQ8_9BASI</name>
<feature type="compositionally biased region" description="Pro residues" evidence="6">
    <location>
        <begin position="121"/>
        <end position="133"/>
    </location>
</feature>
<dbReference type="InterPro" id="IPR019340">
    <property type="entry name" value="Histone_AcTrfase_su3"/>
</dbReference>
<feature type="region of interest" description="Disordered" evidence="6">
    <location>
        <begin position="62"/>
        <end position="369"/>
    </location>
</feature>
<comment type="subcellular location">
    <subcellularLocation>
        <location evidence="1">Nucleus</location>
    </subcellularLocation>
</comment>
<dbReference type="GO" id="GO:0005634">
    <property type="term" value="C:nucleus"/>
    <property type="evidence" value="ECO:0007669"/>
    <property type="project" value="UniProtKB-SubCell"/>
</dbReference>
<dbReference type="PANTHER" id="PTHR13556">
    <property type="entry name" value="TRANSCRIPTIONAL ADAPTER 3-RELATED"/>
    <property type="match status" value="1"/>
</dbReference>
<sequence length="872" mass="91717">MSSDVLTRYRPSPSPSRELAQRSSSSSSSAALVHALASQDGIPPIQNLKELHASLLSLRAETEQRSARLVKDQDDISKGRLPLSKARSISNVSASGSASKPKPKPGSLASPPSRVITPGPSASPAPVSAPPLAPLSASASQGVGTGSGANVGGKPRKSKVKREASTGAQSSGPRQGSEASPGLDSDMVWEDAPLARPGRTYNNKRGRLGTADSQDDSSTSEFASPQPPSSQKPGSQAQPQQDPQQVSHVQPQQQSSSTDSNVSARGLGSNLYAGPSSSTGPSSSNLGIKLKLNPTASTASQHQRRDSAASAHLRRGSTFRGDSPVASTPMTPAQASQAAMWELPKKTPETFVPKLAPTKPPRPYPTKQDDVDVDFAKMDWRERDKERDRLEAVAAAASGPGPGQAIVKETAVQRARDRKQEQVPHHTFQSWVDAYFRTMTEEDLAWLSSKSEDMEPFQIPPLGRHYSEVWEEEDTSSASAAALGYPPTPGSSTFSTLGASSVRPGANGVGTSAAGSVGPNGVHAKSRSGLNQLAIEPAPKFDPRHMRDEHVFGTAQEDARGGPFTERLIAALLPTSVSTSSGNGGAHGSDLSSNGVAMDMGNSSAGGLVLNGHHGEGGEGASRSQDMAEFEERIRRELKALDVVPATGSLTGVVGTGTGDADVDWSNRTDDEISSTLRQVQRALRRQMRINELRKSRLFKIAHDRLAWQDYMTALNTTEREIEQGWMKRQAQIRKSLQAQKKKKGGAGHSGGAPSSSSSGPPGSSSATNSLVAAATAAASSGPGTPGGAPSSDLAHDASMPASVGTPGGSTTETRHAGPIRPQFSEQLITAMKRRTKLHDGLYPLMRHLPHAFKTPTNSDESVYRDLDLSGE</sequence>
<evidence type="ECO:0000256" key="5">
    <source>
        <dbReference type="ARBA" id="ARBA00023242"/>
    </source>
</evidence>
<feature type="compositionally biased region" description="Polar residues" evidence="6">
    <location>
        <begin position="325"/>
        <end position="337"/>
    </location>
</feature>
<dbReference type="GO" id="GO:0000124">
    <property type="term" value="C:SAGA complex"/>
    <property type="evidence" value="ECO:0007669"/>
    <property type="project" value="TreeGrafter"/>
</dbReference>
<evidence type="ECO:0000256" key="2">
    <source>
        <dbReference type="ARBA" id="ARBA00005330"/>
    </source>
</evidence>
<feature type="compositionally biased region" description="Low complexity" evidence="6">
    <location>
        <begin position="231"/>
        <end position="257"/>
    </location>
</feature>
<feature type="compositionally biased region" description="Low complexity" evidence="6">
    <location>
        <begin position="752"/>
        <end position="792"/>
    </location>
</feature>
<dbReference type="RefSeq" id="XP_025374793.1">
    <property type="nucleotide sequence ID" value="XM_025525344.1"/>
</dbReference>
<comment type="similarity">
    <text evidence="2">Belongs to the NGG1 family.</text>
</comment>
<dbReference type="OrthoDB" id="1232at2759"/>